<feature type="region of interest" description="Disordered" evidence="1">
    <location>
        <begin position="39"/>
        <end position="66"/>
    </location>
</feature>
<dbReference type="KEGG" id="lwi:UE46_05210"/>
<feature type="compositionally biased region" description="Acidic residues" evidence="1">
    <location>
        <begin position="48"/>
        <end position="66"/>
    </location>
</feature>
<gene>
    <name evidence="2" type="ORF">UE46_05210</name>
</gene>
<keyword evidence="3" id="KW-1185">Reference proteome</keyword>
<protein>
    <submittedName>
        <fullName evidence="2">Uncharacterized protein</fullName>
    </submittedName>
</protein>
<dbReference type="RefSeq" id="WP_036058580.1">
    <property type="nucleotide sequence ID" value="NZ_CP011102.1"/>
</dbReference>
<dbReference type="EMBL" id="CP011102">
    <property type="protein sequence ID" value="AQY50483.1"/>
    <property type="molecule type" value="Genomic_DNA"/>
</dbReference>
<evidence type="ECO:0000313" key="3">
    <source>
        <dbReference type="Proteomes" id="UP000223060"/>
    </source>
</evidence>
<evidence type="ECO:0000313" key="2">
    <source>
        <dbReference type="EMBL" id="AQY50483.1"/>
    </source>
</evidence>
<feature type="region of interest" description="Disordered" evidence="1">
    <location>
        <begin position="119"/>
        <end position="158"/>
    </location>
</feature>
<sequence length="214" mass="23975">MKMFFEIESVEDAQEFHKALAVLVGTAPTLPEEAKVEYEKAEAASDSAEPDTADVEEVEEDDEQEELELVDVKRAIREFENGTKHPAVKKAMRSYKVKTLKELDPEDYAPFIAKLESLAAESEDEDVEEAAPPKSKAAGKKDKAKVESDDDEDEAYTEDTLRTLTRPIIRAKQSGKIRGILRENYGVEKMGDLDEDDYEAFADDIKALIKELGL</sequence>
<feature type="compositionally biased region" description="Acidic residues" evidence="1">
    <location>
        <begin position="148"/>
        <end position="157"/>
    </location>
</feature>
<evidence type="ECO:0000256" key="1">
    <source>
        <dbReference type="SAM" id="MobiDB-lite"/>
    </source>
</evidence>
<organism evidence="2 3">
    <name type="scientific">Listeria weihenstephanensis</name>
    <dbReference type="NCBI Taxonomy" id="1006155"/>
    <lineage>
        <taxon>Bacteria</taxon>
        <taxon>Bacillati</taxon>
        <taxon>Bacillota</taxon>
        <taxon>Bacilli</taxon>
        <taxon>Bacillales</taxon>
        <taxon>Listeriaceae</taxon>
        <taxon>Listeria</taxon>
    </lineage>
</organism>
<accession>A0A1S7FSV9</accession>
<dbReference type="AlphaFoldDB" id="A0A1S7FSV9"/>
<proteinExistence type="predicted"/>
<accession>A0A1S7FZ47</accession>
<reference evidence="3" key="1">
    <citation type="submission" date="2015-03" db="EMBL/GenBank/DDBJ databases">
        <authorList>
            <person name="Ferrari E."/>
            <person name="Walter M.C."/>
            <person name="Huptas C."/>
            <person name="Scherer S."/>
            <person name="Mueller-Herbst S."/>
        </authorList>
    </citation>
    <scope>NUCLEOTIDE SEQUENCE [LARGE SCALE GENOMIC DNA]</scope>
    <source>
        <strain evidence="3">LWP01</strain>
    </source>
</reference>
<dbReference type="Proteomes" id="UP000223060">
    <property type="component" value="Chromosome"/>
</dbReference>
<name>A0A1S7FSV9_9LIST</name>